<dbReference type="PANTHER" id="PTHR11085">
    <property type="entry name" value="NAD-DEPENDENT PROTEIN DEACYLASE SIRTUIN-5, MITOCHONDRIAL-RELATED"/>
    <property type="match status" value="1"/>
</dbReference>
<dbReference type="PANTHER" id="PTHR11085:SF4">
    <property type="entry name" value="NAD-DEPENDENT PROTEIN DEACYLASE"/>
    <property type="match status" value="1"/>
</dbReference>
<dbReference type="EMBL" id="CAJHZY010000042">
    <property type="protein sequence ID" value="CAD7767015.1"/>
    <property type="molecule type" value="Genomic_DNA"/>
</dbReference>
<protein>
    <recommendedName>
        <fullName evidence="3">Deacetylase sirtuin-type domain-containing protein</fullName>
    </recommendedName>
</protein>
<name>A0A812A2J4_9EURY</name>
<proteinExistence type="predicted"/>
<reference evidence="1" key="1">
    <citation type="submission" date="2020-12" db="EMBL/GenBank/DDBJ databases">
        <authorList>
            <person name="Hahn C.J."/>
            <person name="Laso-Perez R."/>
            <person name="Vulcano F."/>
            <person name="Vaziourakis K.-M."/>
            <person name="Stokke R."/>
            <person name="Steen I.H."/>
            <person name="Teske A."/>
            <person name="Boetius A."/>
            <person name="Liebeke M."/>
            <person name="Amann R."/>
            <person name="Knittel K."/>
        </authorList>
    </citation>
    <scope>NUCLEOTIDE SEQUENCE</scope>
    <source>
        <strain evidence="1">Gfbio:c6db26ca-90af-429b-aeed-0e3e8aed0b5e:GoM-Arc1_AMV-AAA_792_C10</strain>
    </source>
</reference>
<dbReference type="AlphaFoldDB" id="A0A812A2J4"/>
<dbReference type="GO" id="GO:0070403">
    <property type="term" value="F:NAD+ binding"/>
    <property type="evidence" value="ECO:0007669"/>
    <property type="project" value="TreeGrafter"/>
</dbReference>
<dbReference type="GO" id="GO:0017136">
    <property type="term" value="F:histone deacetylase activity, NAD-dependent"/>
    <property type="evidence" value="ECO:0007669"/>
    <property type="project" value="TreeGrafter"/>
</dbReference>
<evidence type="ECO:0000313" key="2">
    <source>
        <dbReference type="Proteomes" id="UP000614580"/>
    </source>
</evidence>
<dbReference type="CDD" id="cd00296">
    <property type="entry name" value="SIR2"/>
    <property type="match status" value="1"/>
</dbReference>
<dbReference type="InterPro" id="IPR050134">
    <property type="entry name" value="NAD-dep_sirtuin_deacylases"/>
</dbReference>
<comment type="caution">
    <text evidence="1">The sequence shown here is derived from an EMBL/GenBank/DDBJ whole genome shotgun (WGS) entry which is preliminary data.</text>
</comment>
<gene>
    <name evidence="1" type="ORF">DNFNHJIP_00421</name>
</gene>
<evidence type="ECO:0008006" key="3">
    <source>
        <dbReference type="Google" id="ProtNLM"/>
    </source>
</evidence>
<dbReference type="Proteomes" id="UP000614580">
    <property type="component" value="Unassembled WGS sequence"/>
</dbReference>
<evidence type="ECO:0000313" key="1">
    <source>
        <dbReference type="EMBL" id="CAD7767015.1"/>
    </source>
</evidence>
<dbReference type="InterPro" id="IPR029035">
    <property type="entry name" value="DHS-like_NAD/FAD-binding_dom"/>
</dbReference>
<organism evidence="1 2">
    <name type="scientific">Candidatus Argoarchaeum ethanivorans</name>
    <dbReference type="NCBI Taxonomy" id="2608793"/>
    <lineage>
        <taxon>Archaea</taxon>
        <taxon>Methanobacteriati</taxon>
        <taxon>Methanobacteriota</taxon>
        <taxon>Stenosarchaea group</taxon>
        <taxon>Methanomicrobia</taxon>
        <taxon>Methanosarcinales</taxon>
        <taxon>Methanosarcinales incertae sedis</taxon>
        <taxon>GOM Arc I cluster</taxon>
        <taxon>Candidatus Argoarchaeum</taxon>
    </lineage>
</organism>
<sequence>MVETRNDKGIQELANLMRKAREKRKGVMILAGSGISKSAGIPLFDEILSKFREKSKSTGEWDDAWGHLPDFNSLTPNKKYDLVRTRAWKETIEDVSKKIREATPTKAHKIIAELCKHKYMDYVFSLNYDDLFERAFGGDEGKYVNIIRFPERMKELLSKPKNKVSTSLKNLTDSFI</sequence>
<accession>A0A812A2J4</accession>
<dbReference type="SUPFAM" id="SSF52467">
    <property type="entry name" value="DHS-like NAD/FAD-binding domain"/>
    <property type="match status" value="1"/>
</dbReference>
<dbReference type="Gene3D" id="3.40.50.1220">
    <property type="entry name" value="TPP-binding domain"/>
    <property type="match status" value="1"/>
</dbReference>